<dbReference type="PANTHER" id="PTHR43701">
    <property type="entry name" value="MEMBRANE TRANSPORTER PROTEIN MJ0441-RELATED"/>
    <property type="match status" value="1"/>
</dbReference>
<evidence type="ECO:0000313" key="9">
    <source>
        <dbReference type="Proteomes" id="UP000218418"/>
    </source>
</evidence>
<keyword evidence="3 6" id="KW-0812">Transmembrane</keyword>
<comment type="similarity">
    <text evidence="2 6">Belongs to the 4-toluene sulfonate uptake permease (TSUP) (TC 2.A.102) family.</text>
</comment>
<feature type="transmembrane region" description="Helical" evidence="6">
    <location>
        <begin position="184"/>
        <end position="201"/>
    </location>
</feature>
<comment type="subcellular location">
    <subcellularLocation>
        <location evidence="6">Cell membrane</location>
        <topology evidence="6">Multi-pass membrane protein</topology>
    </subcellularLocation>
    <subcellularLocation>
        <location evidence="1">Membrane</location>
        <topology evidence="1">Multi-pass membrane protein</topology>
    </subcellularLocation>
</comment>
<organism evidence="8 9">
    <name type="scientific">Calothrix parasitica NIES-267</name>
    <dbReference type="NCBI Taxonomy" id="1973488"/>
    <lineage>
        <taxon>Bacteria</taxon>
        <taxon>Bacillati</taxon>
        <taxon>Cyanobacteriota</taxon>
        <taxon>Cyanophyceae</taxon>
        <taxon>Nostocales</taxon>
        <taxon>Calotrichaceae</taxon>
        <taxon>Calothrix</taxon>
    </lineage>
</organism>
<feature type="transmembrane region" description="Helical" evidence="6">
    <location>
        <begin position="73"/>
        <end position="94"/>
    </location>
</feature>
<feature type="transmembrane region" description="Helical" evidence="6">
    <location>
        <begin position="208"/>
        <end position="227"/>
    </location>
</feature>
<dbReference type="GO" id="GO:0005886">
    <property type="term" value="C:plasma membrane"/>
    <property type="evidence" value="ECO:0007669"/>
    <property type="project" value="UniProtKB-SubCell"/>
</dbReference>
<keyword evidence="9" id="KW-1185">Reference proteome</keyword>
<name>A0A1Z4LPP4_9CYAN</name>
<dbReference type="AlphaFoldDB" id="A0A1Z4LPP4"/>
<evidence type="ECO:0000256" key="7">
    <source>
        <dbReference type="SAM" id="Coils"/>
    </source>
</evidence>
<protein>
    <recommendedName>
        <fullName evidence="6">Probable membrane transporter protein</fullName>
    </recommendedName>
</protein>
<dbReference type="InterPro" id="IPR051598">
    <property type="entry name" value="TSUP/Inactive_protease-like"/>
</dbReference>
<evidence type="ECO:0000256" key="2">
    <source>
        <dbReference type="ARBA" id="ARBA00009142"/>
    </source>
</evidence>
<keyword evidence="5 6" id="KW-0472">Membrane</keyword>
<reference evidence="8 9" key="1">
    <citation type="submission" date="2017-06" db="EMBL/GenBank/DDBJ databases">
        <title>Genome sequencing of cyanobaciteial culture collection at National Institute for Environmental Studies (NIES).</title>
        <authorList>
            <person name="Hirose Y."/>
            <person name="Shimura Y."/>
            <person name="Fujisawa T."/>
            <person name="Nakamura Y."/>
            <person name="Kawachi M."/>
        </authorList>
    </citation>
    <scope>NUCLEOTIDE SEQUENCE [LARGE SCALE GENOMIC DNA]</scope>
    <source>
        <strain evidence="8 9">NIES-267</strain>
    </source>
</reference>
<feature type="transmembrane region" description="Helical" evidence="6">
    <location>
        <begin position="100"/>
        <end position="116"/>
    </location>
</feature>
<evidence type="ECO:0000256" key="4">
    <source>
        <dbReference type="ARBA" id="ARBA00022989"/>
    </source>
</evidence>
<dbReference type="EMBL" id="AP018227">
    <property type="protein sequence ID" value="BAY83144.1"/>
    <property type="molecule type" value="Genomic_DNA"/>
</dbReference>
<feature type="transmembrane region" description="Helical" evidence="6">
    <location>
        <begin position="32"/>
        <end position="53"/>
    </location>
</feature>
<accession>A0A1Z4LPP4</accession>
<feature type="transmembrane region" description="Helical" evidence="6">
    <location>
        <begin position="239"/>
        <end position="257"/>
    </location>
</feature>
<keyword evidence="6" id="KW-1003">Cell membrane</keyword>
<gene>
    <name evidence="8" type="ORF">NIES267_26310</name>
</gene>
<dbReference type="Proteomes" id="UP000218418">
    <property type="component" value="Chromosome"/>
</dbReference>
<feature type="coiled-coil region" evidence="7">
    <location>
        <begin position="113"/>
        <end position="140"/>
    </location>
</feature>
<sequence length="262" mass="28056">MENWLLLLISGLIAGILAGLLGIGGGTVLVPILLTFGYTLLQATATSSLAIVITATSGTIQNWRMGYIDFKKVIFLALPAACTAYFSAGIAKFIPERNRLVAFGILLLFTIYLVELRKKLSKKQEEAAENEQNQQNQESTIASIASRIITGGLAGMLAGIFGVGGGVIMVPLQMLLLAEPIKKAIQTSLGVIVISSISSAYRHAIEGNILLIEGLILGFGGLFGAQLSTRYLPKLPDQVVSLIFRIGLAILAVYIFWRAFNT</sequence>
<evidence type="ECO:0000256" key="1">
    <source>
        <dbReference type="ARBA" id="ARBA00004141"/>
    </source>
</evidence>
<dbReference type="Pfam" id="PF01925">
    <property type="entry name" value="TauE"/>
    <property type="match status" value="1"/>
</dbReference>
<keyword evidence="7" id="KW-0175">Coiled coil</keyword>
<evidence type="ECO:0000256" key="5">
    <source>
        <dbReference type="ARBA" id="ARBA00023136"/>
    </source>
</evidence>
<dbReference type="InterPro" id="IPR002781">
    <property type="entry name" value="TM_pro_TauE-like"/>
</dbReference>
<dbReference type="OrthoDB" id="464048at2"/>
<keyword evidence="4 6" id="KW-1133">Transmembrane helix</keyword>
<evidence type="ECO:0000313" key="8">
    <source>
        <dbReference type="EMBL" id="BAY83144.1"/>
    </source>
</evidence>
<feature type="transmembrane region" description="Helical" evidence="6">
    <location>
        <begin position="153"/>
        <end position="178"/>
    </location>
</feature>
<proteinExistence type="inferred from homology"/>
<evidence type="ECO:0000256" key="3">
    <source>
        <dbReference type="ARBA" id="ARBA00022692"/>
    </source>
</evidence>
<evidence type="ECO:0000256" key="6">
    <source>
        <dbReference type="RuleBase" id="RU363041"/>
    </source>
</evidence>
<dbReference type="PANTHER" id="PTHR43701:SF2">
    <property type="entry name" value="MEMBRANE TRANSPORTER PROTEIN YJNA-RELATED"/>
    <property type="match status" value="1"/>
</dbReference>